<dbReference type="Proteomes" id="UP001445335">
    <property type="component" value="Unassembled WGS sequence"/>
</dbReference>
<comment type="caution">
    <text evidence="3">The sequence shown here is derived from an EMBL/GenBank/DDBJ whole genome shotgun (WGS) entry which is preliminary data.</text>
</comment>
<evidence type="ECO:0000256" key="1">
    <source>
        <dbReference type="ARBA" id="ARBA00022441"/>
    </source>
</evidence>
<evidence type="ECO:0000313" key="3">
    <source>
        <dbReference type="EMBL" id="KAK9843975.1"/>
    </source>
</evidence>
<dbReference type="EMBL" id="JALJOU010000004">
    <property type="protein sequence ID" value="KAK9843975.1"/>
    <property type="molecule type" value="Genomic_DNA"/>
</dbReference>
<keyword evidence="1" id="KW-0880">Kelch repeat</keyword>
<protein>
    <submittedName>
        <fullName evidence="3">Uncharacterized protein</fullName>
    </submittedName>
</protein>
<sequence>MLVFGGSLLAGSELSNEVHAYTLDTGAWQRLWPPAVVHRRGESRAHCGDLWRFSLRDCRWEEVQFEGSVPRDRSTIGVLVCDEQRMLVFGGYCDLGTDQADAISLTDVFEFTFARRWWRQVVPEAEPVVKAANWVSAVLRTLCVTLPSGRICSRATSLHSACGLPLRHHVTAPKTLLASLELLGGCLRTDEPYSLDAAKLIIAVQLARTRLNSTVEGEGTVTLDATALRPRQRALRRESGEVWWGAVALKRSPVTMDQISNESLGSRMAYLLQQVHFFSTGKAAQQYFGDTLAMKELSWQCTGSLSISREHDWLRHVDRAHGPTSRYSYDAVHSDAGQGLRRMSPGAVLLH</sequence>
<evidence type="ECO:0000256" key="2">
    <source>
        <dbReference type="ARBA" id="ARBA00022737"/>
    </source>
</evidence>
<keyword evidence="2" id="KW-0677">Repeat</keyword>
<dbReference type="InterPro" id="IPR015915">
    <property type="entry name" value="Kelch-typ_b-propeller"/>
</dbReference>
<keyword evidence="4" id="KW-1185">Reference proteome</keyword>
<dbReference type="PANTHER" id="PTHR46093:SF18">
    <property type="entry name" value="FIBRONECTIN TYPE-III DOMAIN-CONTAINING PROTEIN"/>
    <property type="match status" value="1"/>
</dbReference>
<dbReference type="Gene3D" id="2.120.10.80">
    <property type="entry name" value="Kelch-type beta propeller"/>
    <property type="match status" value="1"/>
</dbReference>
<dbReference type="PANTHER" id="PTHR46093">
    <property type="entry name" value="ACYL-COA-BINDING DOMAIN-CONTAINING PROTEIN 5"/>
    <property type="match status" value="1"/>
</dbReference>
<evidence type="ECO:0000313" key="4">
    <source>
        <dbReference type="Proteomes" id="UP001445335"/>
    </source>
</evidence>
<dbReference type="SUPFAM" id="SSF117281">
    <property type="entry name" value="Kelch motif"/>
    <property type="match status" value="1"/>
</dbReference>
<gene>
    <name evidence="3" type="ORF">WJX81_000842</name>
</gene>
<dbReference type="AlphaFoldDB" id="A0AAW1SBZ1"/>
<organism evidence="3 4">
    <name type="scientific">Elliptochloris bilobata</name>
    <dbReference type="NCBI Taxonomy" id="381761"/>
    <lineage>
        <taxon>Eukaryota</taxon>
        <taxon>Viridiplantae</taxon>
        <taxon>Chlorophyta</taxon>
        <taxon>core chlorophytes</taxon>
        <taxon>Trebouxiophyceae</taxon>
        <taxon>Trebouxiophyceae incertae sedis</taxon>
        <taxon>Elliptochloris clade</taxon>
        <taxon>Elliptochloris</taxon>
    </lineage>
</organism>
<accession>A0AAW1SBZ1</accession>
<proteinExistence type="predicted"/>
<name>A0AAW1SBZ1_9CHLO</name>
<reference evidence="3 4" key="1">
    <citation type="journal article" date="2024" name="Nat. Commun.">
        <title>Phylogenomics reveals the evolutionary origins of lichenization in chlorophyte algae.</title>
        <authorList>
            <person name="Puginier C."/>
            <person name="Libourel C."/>
            <person name="Otte J."/>
            <person name="Skaloud P."/>
            <person name="Haon M."/>
            <person name="Grisel S."/>
            <person name="Petersen M."/>
            <person name="Berrin J.G."/>
            <person name="Delaux P.M."/>
            <person name="Dal Grande F."/>
            <person name="Keller J."/>
        </authorList>
    </citation>
    <scope>NUCLEOTIDE SEQUENCE [LARGE SCALE GENOMIC DNA]</scope>
    <source>
        <strain evidence="3 4">SAG 245.80</strain>
    </source>
</reference>